<name>A0A0A9CSJ7_ARUDO</name>
<keyword evidence="1" id="KW-1133">Transmembrane helix</keyword>
<dbReference type="AlphaFoldDB" id="A0A0A9CSJ7"/>
<accession>A0A0A9CSJ7</accession>
<sequence length="63" mass="7223">MCKSVLMVLHQLCHYQLLKCSSSLFATMIIGSYLLWIWITSISCSLILTTPRMMNIKYLHVGS</sequence>
<evidence type="ECO:0000256" key="1">
    <source>
        <dbReference type="SAM" id="Phobius"/>
    </source>
</evidence>
<organism evidence="2">
    <name type="scientific">Arundo donax</name>
    <name type="common">Giant reed</name>
    <name type="synonym">Donax arundinaceus</name>
    <dbReference type="NCBI Taxonomy" id="35708"/>
    <lineage>
        <taxon>Eukaryota</taxon>
        <taxon>Viridiplantae</taxon>
        <taxon>Streptophyta</taxon>
        <taxon>Embryophyta</taxon>
        <taxon>Tracheophyta</taxon>
        <taxon>Spermatophyta</taxon>
        <taxon>Magnoliopsida</taxon>
        <taxon>Liliopsida</taxon>
        <taxon>Poales</taxon>
        <taxon>Poaceae</taxon>
        <taxon>PACMAD clade</taxon>
        <taxon>Arundinoideae</taxon>
        <taxon>Arundineae</taxon>
        <taxon>Arundo</taxon>
    </lineage>
</organism>
<reference evidence="2" key="2">
    <citation type="journal article" date="2015" name="Data Brief">
        <title>Shoot transcriptome of the giant reed, Arundo donax.</title>
        <authorList>
            <person name="Barrero R.A."/>
            <person name="Guerrero F.D."/>
            <person name="Moolhuijzen P."/>
            <person name="Goolsby J.A."/>
            <person name="Tidwell J."/>
            <person name="Bellgard S.E."/>
            <person name="Bellgard M.I."/>
        </authorList>
    </citation>
    <scope>NUCLEOTIDE SEQUENCE</scope>
    <source>
        <tissue evidence="2">Shoot tissue taken approximately 20 cm above the soil surface</tissue>
    </source>
</reference>
<reference evidence="2" key="1">
    <citation type="submission" date="2014-09" db="EMBL/GenBank/DDBJ databases">
        <authorList>
            <person name="Magalhaes I.L.F."/>
            <person name="Oliveira U."/>
            <person name="Santos F.R."/>
            <person name="Vidigal T.H.D.A."/>
            <person name="Brescovit A.D."/>
            <person name="Santos A.J."/>
        </authorList>
    </citation>
    <scope>NUCLEOTIDE SEQUENCE</scope>
    <source>
        <tissue evidence="2">Shoot tissue taken approximately 20 cm above the soil surface</tissue>
    </source>
</reference>
<proteinExistence type="predicted"/>
<protein>
    <submittedName>
        <fullName evidence="2">Uncharacterized protein</fullName>
    </submittedName>
</protein>
<keyword evidence="1" id="KW-0812">Transmembrane</keyword>
<keyword evidence="1" id="KW-0472">Membrane</keyword>
<feature type="transmembrane region" description="Helical" evidence="1">
    <location>
        <begin position="24"/>
        <end position="48"/>
    </location>
</feature>
<evidence type="ECO:0000313" key="2">
    <source>
        <dbReference type="EMBL" id="JAD76365.1"/>
    </source>
</evidence>
<dbReference type="EMBL" id="GBRH01221530">
    <property type="protein sequence ID" value="JAD76365.1"/>
    <property type="molecule type" value="Transcribed_RNA"/>
</dbReference>